<dbReference type="EMBL" id="JAHCDA010000002">
    <property type="protein sequence ID" value="MBS7811463.1"/>
    <property type="molecule type" value="Genomic_DNA"/>
</dbReference>
<evidence type="ECO:0000313" key="1">
    <source>
        <dbReference type="EMBL" id="MBS7811463.1"/>
    </source>
</evidence>
<keyword evidence="2" id="KW-1185">Reference proteome</keyword>
<evidence type="ECO:0000313" key="2">
    <source>
        <dbReference type="Proteomes" id="UP000766336"/>
    </source>
</evidence>
<organism evidence="1 2">
    <name type="scientific">Roseococcus pinisoli</name>
    <dbReference type="NCBI Taxonomy" id="2835040"/>
    <lineage>
        <taxon>Bacteria</taxon>
        <taxon>Pseudomonadati</taxon>
        <taxon>Pseudomonadota</taxon>
        <taxon>Alphaproteobacteria</taxon>
        <taxon>Acetobacterales</taxon>
        <taxon>Roseomonadaceae</taxon>
        <taxon>Roseococcus</taxon>
    </lineage>
</organism>
<sequence length="242" mass="26950">MDLKYIYKVTPNYKITSLIRDRFFTTPTTPSVGNLEAGDILVKMADGTLVNNAINIGQSILAGDHSLWTHAGLATSSTMIAEMNGKGLQQHSLSGENSTYTYAVFRCNYRQVAMAADEVNSKLTFLGNKIVYNGKGAVSSLFPSIVESKNKNRLNAVIEKTLSGGEFGLFCSEHVVFCYLAALEEENAIQLIENDFKFAKLKMQDFFNKEPAYYSPGYLYGMLMSNKLFKYLGKWSGMKWIG</sequence>
<evidence type="ECO:0008006" key="3">
    <source>
        <dbReference type="Google" id="ProtNLM"/>
    </source>
</evidence>
<proteinExistence type="predicted"/>
<comment type="caution">
    <text evidence="1">The sequence shown here is derived from an EMBL/GenBank/DDBJ whole genome shotgun (WGS) entry which is preliminary data.</text>
</comment>
<name>A0ABS5QDJ9_9PROT</name>
<reference evidence="1 2" key="1">
    <citation type="submission" date="2021-05" db="EMBL/GenBank/DDBJ databases">
        <title>Roseococcus sp. XZZS9, whole genome shotgun sequencing project.</title>
        <authorList>
            <person name="Zhao G."/>
            <person name="Shen L."/>
        </authorList>
    </citation>
    <scope>NUCLEOTIDE SEQUENCE [LARGE SCALE GENOMIC DNA]</scope>
    <source>
        <strain evidence="1 2">XZZS9</strain>
    </source>
</reference>
<dbReference type="RefSeq" id="WP_213670141.1">
    <property type="nucleotide sequence ID" value="NZ_JAHCDA010000002.1"/>
</dbReference>
<protein>
    <recommendedName>
        <fullName evidence="3">Hedgehog/Intein (Hint) domain-containing protein</fullName>
    </recommendedName>
</protein>
<dbReference type="Gene3D" id="3.90.1720.10">
    <property type="entry name" value="endopeptidase domain like (from Nostoc punctiforme)"/>
    <property type="match status" value="1"/>
</dbReference>
<dbReference type="SUPFAM" id="SSF54001">
    <property type="entry name" value="Cysteine proteinases"/>
    <property type="match status" value="1"/>
</dbReference>
<dbReference type="InterPro" id="IPR038765">
    <property type="entry name" value="Papain-like_cys_pep_sf"/>
</dbReference>
<dbReference type="Proteomes" id="UP000766336">
    <property type="component" value="Unassembled WGS sequence"/>
</dbReference>
<gene>
    <name evidence="1" type="ORF">KHU32_10985</name>
</gene>
<accession>A0ABS5QDJ9</accession>